<dbReference type="GO" id="GO:0000224">
    <property type="term" value="F:peptide-N4-(N-acetyl-beta-glucosaminyl)asparagine amidase activity"/>
    <property type="evidence" value="ECO:0007669"/>
    <property type="project" value="TreeGrafter"/>
</dbReference>
<keyword evidence="3" id="KW-1185">Reference proteome</keyword>
<dbReference type="GO" id="GO:0005829">
    <property type="term" value="C:cytosol"/>
    <property type="evidence" value="ECO:0007669"/>
    <property type="project" value="TreeGrafter"/>
</dbReference>
<dbReference type="GO" id="GO:0005975">
    <property type="term" value="P:carbohydrate metabolic process"/>
    <property type="evidence" value="ECO:0007669"/>
    <property type="project" value="InterPro"/>
</dbReference>
<proteinExistence type="predicted"/>
<dbReference type="InterPro" id="IPR008928">
    <property type="entry name" value="6-hairpin_glycosidase_sf"/>
</dbReference>
<protein>
    <recommendedName>
        <fullName evidence="1">Glycosyl hydrolase family 92 domain-containing protein</fullName>
    </recommendedName>
</protein>
<evidence type="ECO:0000259" key="1">
    <source>
        <dbReference type="Pfam" id="PF07971"/>
    </source>
</evidence>
<name>A0AAQ3R1T1_9PEZI</name>
<feature type="domain" description="Glycosyl hydrolase family 92" evidence="1">
    <location>
        <begin position="1"/>
        <end position="330"/>
    </location>
</feature>
<reference evidence="2 3" key="1">
    <citation type="submission" date="2023-11" db="EMBL/GenBank/DDBJ databases">
        <title>An acidophilic fungus is an integral part of prey digestion in a carnivorous sundew plant.</title>
        <authorList>
            <person name="Tsai I.J."/>
        </authorList>
    </citation>
    <scope>NUCLEOTIDE SEQUENCE [LARGE SCALE GENOMIC DNA]</scope>
    <source>
        <strain evidence="2">169a</strain>
    </source>
</reference>
<dbReference type="Pfam" id="PF07971">
    <property type="entry name" value="Glyco_hydro_92"/>
    <property type="match status" value="1"/>
</dbReference>
<dbReference type="EMBL" id="CP138580">
    <property type="protein sequence ID" value="WPG97260.1"/>
    <property type="molecule type" value="Genomic_DNA"/>
</dbReference>
<dbReference type="AlphaFoldDB" id="A0AAQ3R1T1"/>
<organism evidence="2 3">
    <name type="scientific">Acrodontium crateriforme</name>
    <dbReference type="NCBI Taxonomy" id="150365"/>
    <lineage>
        <taxon>Eukaryota</taxon>
        <taxon>Fungi</taxon>
        <taxon>Dikarya</taxon>
        <taxon>Ascomycota</taxon>
        <taxon>Pezizomycotina</taxon>
        <taxon>Dothideomycetes</taxon>
        <taxon>Dothideomycetidae</taxon>
        <taxon>Mycosphaerellales</taxon>
        <taxon>Teratosphaeriaceae</taxon>
        <taxon>Acrodontium</taxon>
    </lineage>
</organism>
<dbReference type="PANTHER" id="PTHR12143:SF43">
    <property type="entry name" value="PUTATIVE-RELATED"/>
    <property type="match status" value="1"/>
</dbReference>
<dbReference type="GO" id="GO:0005634">
    <property type="term" value="C:nucleus"/>
    <property type="evidence" value="ECO:0007669"/>
    <property type="project" value="TreeGrafter"/>
</dbReference>
<dbReference type="GO" id="GO:0006516">
    <property type="term" value="P:glycoprotein catabolic process"/>
    <property type="evidence" value="ECO:0007669"/>
    <property type="project" value="TreeGrafter"/>
</dbReference>
<evidence type="ECO:0000313" key="2">
    <source>
        <dbReference type="EMBL" id="WPG97260.1"/>
    </source>
</evidence>
<evidence type="ECO:0000313" key="3">
    <source>
        <dbReference type="Proteomes" id="UP001303373"/>
    </source>
</evidence>
<gene>
    <name evidence="2" type="ORF">R9X50_00003200</name>
</gene>
<dbReference type="SUPFAM" id="SSF48208">
    <property type="entry name" value="Six-hairpin glycosidases"/>
    <property type="match status" value="1"/>
</dbReference>
<dbReference type="InterPro" id="IPR012939">
    <property type="entry name" value="Glyco_hydro_92"/>
</dbReference>
<dbReference type="PANTHER" id="PTHR12143">
    <property type="entry name" value="PEPTIDE N-GLYCANASE PNGASE -RELATED"/>
    <property type="match status" value="1"/>
</dbReference>
<accession>A0AAQ3R1T1</accession>
<dbReference type="InterPro" id="IPR050883">
    <property type="entry name" value="PNGase"/>
</dbReference>
<dbReference type="Proteomes" id="UP001303373">
    <property type="component" value="Chromosome 1"/>
</dbReference>
<sequence>MIGMHVDAVIANALMRGFKGFDITTAWAGVKKNAFVPPINDTELLYFDREGHTLDEVGAGLTAYMPKGYVPNDKWAESASRTLDYAFDDYAASVVVEYANDTHNAADSRQRSMNYKKIFNIETNFMEAMNDNGTWAGRDQGWTEGDDWVYTFNVMHDPNGLAKLFKGAANLKVKLDEHFEGGHNDHTNEPSHHVPYMYAAIGYPSSTQNLTRSIAFDNYNATSAGLGGNEDLGQMSAWYVFSALGFYPLNAASDVYIVGVPFFEKTTLRFPAGAATGGIGGKEHVLVIGAPGAPIKPFVKSLKVDGKNVQIPVLKHSQIVSASRIDFDMAERPQTWVIVMTVFFGKIIKENDNQRRNESVDVVQ</sequence>
<dbReference type="Gene3D" id="3.30.2080.10">
    <property type="entry name" value="GH92 mannosidase domain"/>
    <property type="match status" value="1"/>
</dbReference>